<dbReference type="InterPro" id="IPR054216">
    <property type="entry name" value="DUF6930"/>
</dbReference>
<evidence type="ECO:0000313" key="3">
    <source>
        <dbReference type="EMBL" id="MEC0228201.1"/>
    </source>
</evidence>
<evidence type="ECO:0000313" key="4">
    <source>
        <dbReference type="Proteomes" id="UP001338137"/>
    </source>
</evidence>
<dbReference type="RefSeq" id="WP_326072462.1">
    <property type="nucleotide sequence ID" value="NZ_JARLKY010000029.1"/>
</dbReference>
<feature type="domain" description="DUF7309" evidence="2">
    <location>
        <begin position="11"/>
        <end position="179"/>
    </location>
</feature>
<dbReference type="Pfam" id="PF23988">
    <property type="entry name" value="DUF7309"/>
    <property type="match status" value="1"/>
</dbReference>
<dbReference type="Pfam" id="PF22007">
    <property type="entry name" value="DUF6930"/>
    <property type="match status" value="1"/>
</dbReference>
<protein>
    <recommendedName>
        <fullName evidence="5">GNAT family N-acetyltransferase</fullName>
    </recommendedName>
</protein>
<accession>A0ABU6G212</accession>
<dbReference type="InterPro" id="IPR055733">
    <property type="entry name" value="DUF7309"/>
</dbReference>
<evidence type="ECO:0000259" key="2">
    <source>
        <dbReference type="Pfam" id="PF23988"/>
    </source>
</evidence>
<comment type="caution">
    <text evidence="3">The sequence shown here is derived from an EMBL/GenBank/DDBJ whole genome shotgun (WGS) entry which is preliminary data.</text>
</comment>
<dbReference type="EMBL" id="JARLKY010000029">
    <property type="protein sequence ID" value="MEC0228201.1"/>
    <property type="molecule type" value="Genomic_DNA"/>
</dbReference>
<proteinExistence type="predicted"/>
<organism evidence="3 4">
    <name type="scientific">Paenibacillus alba</name>
    <dbReference type="NCBI Taxonomy" id="1197127"/>
    <lineage>
        <taxon>Bacteria</taxon>
        <taxon>Bacillati</taxon>
        <taxon>Bacillota</taxon>
        <taxon>Bacilli</taxon>
        <taxon>Bacillales</taxon>
        <taxon>Paenibacillaceae</taxon>
        <taxon>Paenibacillus</taxon>
    </lineage>
</organism>
<evidence type="ECO:0000259" key="1">
    <source>
        <dbReference type="Pfam" id="PF22007"/>
    </source>
</evidence>
<keyword evidence="4" id="KW-1185">Reference proteome</keyword>
<sequence length="345" mass="39797">MNQLKATSEQWKGLYEAAAAFKKAECWRYVTNSHIFGVENPFNKEIGYCCILGNGGEMYGLAVYLGTESLETLLSMLNGTQEIDPMFSQHCLMLSFDSRTELYPAELKQIKKLGLKFRGANAWPTFRLYEPGFFPWPIQNEEEVLFLSLALEQAIEVVQAYKNNLDAIFIREDNVFLTRVSDGDRQNLVWSDEWLKPMILEKANANEYLANPIDEFRLAKAKKLLKGFVGIWEIDCFFSYVPIDEGQRPYYPMIGLIVDQESEQILQFGLTDQSGIQGKMAEFLLEMIERVQVVPKEVWVCREEVFHYLKQALISFEIQVYLKSELPAMEDARIEMMDYLIGGRG</sequence>
<gene>
    <name evidence="3" type="ORF">P4I72_13805</name>
</gene>
<dbReference type="Proteomes" id="UP001338137">
    <property type="component" value="Unassembled WGS sequence"/>
</dbReference>
<feature type="domain" description="DUF6930" evidence="1">
    <location>
        <begin position="217"/>
        <end position="336"/>
    </location>
</feature>
<evidence type="ECO:0008006" key="5">
    <source>
        <dbReference type="Google" id="ProtNLM"/>
    </source>
</evidence>
<name>A0ABU6G212_9BACL</name>
<reference evidence="3 4" key="1">
    <citation type="submission" date="2023-03" db="EMBL/GenBank/DDBJ databases">
        <title>Bacillus Genome Sequencing.</title>
        <authorList>
            <person name="Dunlap C."/>
        </authorList>
    </citation>
    <scope>NUCLEOTIDE SEQUENCE [LARGE SCALE GENOMIC DNA]</scope>
    <source>
        <strain evidence="3 4">BD-533</strain>
    </source>
</reference>